<gene>
    <name evidence="1" type="ORF">LC087_09700</name>
</gene>
<dbReference type="RefSeq" id="WP_306019529.1">
    <property type="nucleotide sequence ID" value="NZ_CP129013.1"/>
</dbReference>
<sequence>MTIIFTTGPIDNSILNVNIVEILIRNTDPSSSANVTVSFYNESSSPELLVNLDSFTVSPNSTEREVYSAASLSSFLVEVEIELNNRNDATTATAVHPTVTLFDATSEFVQFVRLLVSTQKPCKTLTIQLRHK</sequence>
<keyword evidence="2" id="KW-1185">Reference proteome</keyword>
<protein>
    <submittedName>
        <fullName evidence="1">Uncharacterized protein</fullName>
    </submittedName>
</protein>
<organism evidence="1 2">
    <name type="scientific">Bacillus carboniphilus</name>
    <dbReference type="NCBI Taxonomy" id="86663"/>
    <lineage>
        <taxon>Bacteria</taxon>
        <taxon>Bacillati</taxon>
        <taxon>Bacillota</taxon>
        <taxon>Bacilli</taxon>
        <taxon>Bacillales</taxon>
        <taxon>Bacillaceae</taxon>
        <taxon>Bacillus</taxon>
    </lineage>
</organism>
<accession>A0ABY9JPH7</accession>
<proteinExistence type="predicted"/>
<dbReference type="EMBL" id="CP129013">
    <property type="protein sequence ID" value="WLR41217.1"/>
    <property type="molecule type" value="Genomic_DNA"/>
</dbReference>
<dbReference type="Proteomes" id="UP001197974">
    <property type="component" value="Chromosome"/>
</dbReference>
<evidence type="ECO:0000313" key="1">
    <source>
        <dbReference type="EMBL" id="WLR41217.1"/>
    </source>
</evidence>
<reference evidence="1 2" key="1">
    <citation type="submission" date="2023-06" db="EMBL/GenBank/DDBJ databases">
        <title>Five Gram-positive bacteria isolated from mangrove sediments in Shenzhen, Guangdong, China.</title>
        <authorList>
            <person name="Yu S."/>
            <person name="Zheng W."/>
            <person name="Huang Y."/>
        </authorList>
    </citation>
    <scope>NUCLEOTIDE SEQUENCE [LARGE SCALE GENOMIC DNA]</scope>
    <source>
        <strain evidence="1 2">SaN35-3</strain>
    </source>
</reference>
<name>A0ABY9JPH7_9BACI</name>
<evidence type="ECO:0000313" key="2">
    <source>
        <dbReference type="Proteomes" id="UP001197974"/>
    </source>
</evidence>